<accession>A0A0A9GBL3</accession>
<evidence type="ECO:0000256" key="1">
    <source>
        <dbReference type="SAM" id="Phobius"/>
    </source>
</evidence>
<reference evidence="2" key="2">
    <citation type="journal article" date="2015" name="Data Brief">
        <title>Shoot transcriptome of the giant reed, Arundo donax.</title>
        <authorList>
            <person name="Barrero R.A."/>
            <person name="Guerrero F.D."/>
            <person name="Moolhuijzen P."/>
            <person name="Goolsby J.A."/>
            <person name="Tidwell J."/>
            <person name="Bellgard S.E."/>
            <person name="Bellgard M.I."/>
        </authorList>
    </citation>
    <scope>NUCLEOTIDE SEQUENCE</scope>
    <source>
        <tissue evidence="2">Shoot tissue taken approximately 20 cm above the soil surface</tissue>
    </source>
</reference>
<sequence length="25" mass="3329">MDNSWMFSIWHMFLIWWINILHFLF</sequence>
<proteinExistence type="predicted"/>
<protein>
    <submittedName>
        <fullName evidence="2">Uncharacterized protein</fullName>
    </submittedName>
</protein>
<evidence type="ECO:0000313" key="2">
    <source>
        <dbReference type="EMBL" id="JAE22465.1"/>
    </source>
</evidence>
<keyword evidence="1" id="KW-0812">Transmembrane</keyword>
<keyword evidence="1" id="KW-1133">Transmembrane helix</keyword>
<keyword evidence="1" id="KW-0472">Membrane</keyword>
<name>A0A0A9GBL3_ARUDO</name>
<dbReference type="AlphaFoldDB" id="A0A0A9GBL3"/>
<reference evidence="2" key="1">
    <citation type="submission" date="2014-09" db="EMBL/GenBank/DDBJ databases">
        <authorList>
            <person name="Magalhaes I.L.F."/>
            <person name="Oliveira U."/>
            <person name="Santos F.R."/>
            <person name="Vidigal T.H.D.A."/>
            <person name="Brescovit A.D."/>
            <person name="Santos A.J."/>
        </authorList>
    </citation>
    <scope>NUCLEOTIDE SEQUENCE</scope>
    <source>
        <tissue evidence="2">Shoot tissue taken approximately 20 cm above the soil surface</tissue>
    </source>
</reference>
<organism evidence="2">
    <name type="scientific">Arundo donax</name>
    <name type="common">Giant reed</name>
    <name type="synonym">Donax arundinaceus</name>
    <dbReference type="NCBI Taxonomy" id="35708"/>
    <lineage>
        <taxon>Eukaryota</taxon>
        <taxon>Viridiplantae</taxon>
        <taxon>Streptophyta</taxon>
        <taxon>Embryophyta</taxon>
        <taxon>Tracheophyta</taxon>
        <taxon>Spermatophyta</taxon>
        <taxon>Magnoliopsida</taxon>
        <taxon>Liliopsida</taxon>
        <taxon>Poales</taxon>
        <taxon>Poaceae</taxon>
        <taxon>PACMAD clade</taxon>
        <taxon>Arundinoideae</taxon>
        <taxon>Arundineae</taxon>
        <taxon>Arundo</taxon>
    </lineage>
</organism>
<dbReference type="EMBL" id="GBRH01175431">
    <property type="protein sequence ID" value="JAE22465.1"/>
    <property type="molecule type" value="Transcribed_RNA"/>
</dbReference>
<feature type="transmembrane region" description="Helical" evidence="1">
    <location>
        <begin position="6"/>
        <end position="24"/>
    </location>
</feature>